<name>A0A892ZE51_9NEIS</name>
<dbReference type="AlphaFoldDB" id="A0A892ZE51"/>
<sequence length="230" mass="25522">MSKLVLHSLKAAFVTVVIFIGSGLFIPKVEAQNMPFRSSLHDAALREALSDSVLSLAQTAGAAEAGSPWAQWHVRHVHLSALEWGKKVLWHDAAGHPSQGAYYRDGTLKPLAWAKEADITVGGDQQNMYGMYWMVYLRDGDSLIASDYRPLLQQWLPEGTKIVQTHGECPRNSEDAEYMSAQIYQLTLPDKKPLWVEVGAFGKADYSPAPNLTFDFALSPPPRWACLEPL</sequence>
<evidence type="ECO:0000313" key="1">
    <source>
        <dbReference type="EMBL" id="QRQ81655.1"/>
    </source>
</evidence>
<dbReference type="RefSeq" id="WP_230338954.1">
    <property type="nucleotide sequence ID" value="NZ_CP069798.1"/>
</dbReference>
<reference evidence="1" key="1">
    <citation type="submission" date="2021-02" db="EMBL/GenBank/DDBJ databases">
        <title>Neisseriaceae sp. 26B isolated from the cloaca of a Common Toad-headed Turtle (Mesoclemmys nasuta).</title>
        <authorList>
            <person name="Spergser J."/>
            <person name="Busse H.-J."/>
        </authorList>
    </citation>
    <scope>NUCLEOTIDE SEQUENCE</scope>
    <source>
        <strain evidence="1">26B</strain>
    </source>
</reference>
<protein>
    <submittedName>
        <fullName evidence="1">Uncharacterized protein</fullName>
    </submittedName>
</protein>
<dbReference type="EMBL" id="CP069798">
    <property type="protein sequence ID" value="QRQ81655.1"/>
    <property type="molecule type" value="Genomic_DNA"/>
</dbReference>
<organism evidence="1 2">
    <name type="scientific">Paralysiella testudinis</name>
    <dbReference type="NCBI Taxonomy" id="2809020"/>
    <lineage>
        <taxon>Bacteria</taxon>
        <taxon>Pseudomonadati</taxon>
        <taxon>Pseudomonadota</taxon>
        <taxon>Betaproteobacteria</taxon>
        <taxon>Neisseriales</taxon>
        <taxon>Neisseriaceae</taxon>
        <taxon>Paralysiella</taxon>
    </lineage>
</organism>
<evidence type="ECO:0000313" key="2">
    <source>
        <dbReference type="Proteomes" id="UP000653156"/>
    </source>
</evidence>
<gene>
    <name evidence="1" type="ORF">JQU52_13340</name>
</gene>
<accession>A0A892ZE51</accession>
<dbReference type="Proteomes" id="UP000653156">
    <property type="component" value="Chromosome"/>
</dbReference>
<dbReference type="KEGG" id="ptes:JQU52_13340"/>
<keyword evidence="2" id="KW-1185">Reference proteome</keyword>
<proteinExistence type="predicted"/>